<keyword evidence="3" id="KW-1185">Reference proteome</keyword>
<protein>
    <submittedName>
        <fullName evidence="2">Uncharacterized protein</fullName>
    </submittedName>
</protein>
<gene>
    <name evidence="2" type="ORF">QBC47DRAFT_397953</name>
</gene>
<feature type="signal peptide" evidence="1">
    <location>
        <begin position="1"/>
        <end position="17"/>
    </location>
</feature>
<comment type="caution">
    <text evidence="2">The sequence shown here is derived from an EMBL/GenBank/DDBJ whole genome shotgun (WGS) entry which is preliminary data.</text>
</comment>
<feature type="chain" id="PRO_5042462653" evidence="1">
    <location>
        <begin position="18"/>
        <end position="83"/>
    </location>
</feature>
<sequence length="83" mass="8136">MKLTFLALASIAAGAIAAPVSESDALIARQCSILGGIGCKPDPKVSTRSPAPAPGSDAVVARQCSILGGVGCGRDPKVATESS</sequence>
<evidence type="ECO:0000313" key="2">
    <source>
        <dbReference type="EMBL" id="KAK1759139.1"/>
    </source>
</evidence>
<name>A0AAJ0BL70_9PEZI</name>
<accession>A0AAJ0BL70</accession>
<evidence type="ECO:0000313" key="3">
    <source>
        <dbReference type="Proteomes" id="UP001239445"/>
    </source>
</evidence>
<reference evidence="2" key="1">
    <citation type="submission" date="2023-06" db="EMBL/GenBank/DDBJ databases">
        <title>Genome-scale phylogeny and comparative genomics of the fungal order Sordariales.</title>
        <authorList>
            <consortium name="Lawrence Berkeley National Laboratory"/>
            <person name="Hensen N."/>
            <person name="Bonometti L."/>
            <person name="Westerberg I."/>
            <person name="Brannstrom I.O."/>
            <person name="Guillou S."/>
            <person name="Cros-Aarteil S."/>
            <person name="Calhoun S."/>
            <person name="Haridas S."/>
            <person name="Kuo A."/>
            <person name="Mondo S."/>
            <person name="Pangilinan J."/>
            <person name="Riley R."/>
            <person name="Labutti K."/>
            <person name="Andreopoulos B."/>
            <person name="Lipzen A."/>
            <person name="Chen C."/>
            <person name="Yanf M."/>
            <person name="Daum C."/>
            <person name="Ng V."/>
            <person name="Clum A."/>
            <person name="Steindorff A."/>
            <person name="Ohm R."/>
            <person name="Martin F."/>
            <person name="Silar P."/>
            <person name="Natvig D."/>
            <person name="Lalanne C."/>
            <person name="Gautier V."/>
            <person name="Ament-Velasquez S.L."/>
            <person name="Kruys A."/>
            <person name="Hutchinson M.I."/>
            <person name="Powell A.J."/>
            <person name="Barry K."/>
            <person name="Miller A.N."/>
            <person name="Grigoriev I.V."/>
            <person name="Debuchy R."/>
            <person name="Gladieux P."/>
            <person name="Thoren M.H."/>
            <person name="Johannesson H."/>
        </authorList>
    </citation>
    <scope>NUCLEOTIDE SEQUENCE</scope>
    <source>
        <strain evidence="2">PSN4</strain>
    </source>
</reference>
<proteinExistence type="predicted"/>
<keyword evidence="1" id="KW-0732">Signal</keyword>
<dbReference type="AlphaFoldDB" id="A0AAJ0BL70"/>
<organism evidence="2 3">
    <name type="scientific">Echria macrotheca</name>
    <dbReference type="NCBI Taxonomy" id="438768"/>
    <lineage>
        <taxon>Eukaryota</taxon>
        <taxon>Fungi</taxon>
        <taxon>Dikarya</taxon>
        <taxon>Ascomycota</taxon>
        <taxon>Pezizomycotina</taxon>
        <taxon>Sordariomycetes</taxon>
        <taxon>Sordariomycetidae</taxon>
        <taxon>Sordariales</taxon>
        <taxon>Schizotheciaceae</taxon>
        <taxon>Echria</taxon>
    </lineage>
</organism>
<dbReference type="EMBL" id="MU839828">
    <property type="protein sequence ID" value="KAK1759139.1"/>
    <property type="molecule type" value="Genomic_DNA"/>
</dbReference>
<evidence type="ECO:0000256" key="1">
    <source>
        <dbReference type="SAM" id="SignalP"/>
    </source>
</evidence>
<dbReference type="Proteomes" id="UP001239445">
    <property type="component" value="Unassembled WGS sequence"/>
</dbReference>